<evidence type="ECO:0000313" key="3">
    <source>
        <dbReference type="Proteomes" id="UP000266673"/>
    </source>
</evidence>
<reference evidence="2 3" key="1">
    <citation type="submission" date="2018-06" db="EMBL/GenBank/DDBJ databases">
        <title>Comparative genomics reveals the genomic features of Rhizophagus irregularis, R. cerebriforme, R. diaphanum and Gigaspora rosea, and their symbiotic lifestyle signature.</title>
        <authorList>
            <person name="Morin E."/>
            <person name="San Clemente H."/>
            <person name="Chen E.C.H."/>
            <person name="De La Providencia I."/>
            <person name="Hainaut M."/>
            <person name="Kuo A."/>
            <person name="Kohler A."/>
            <person name="Murat C."/>
            <person name="Tang N."/>
            <person name="Roy S."/>
            <person name="Loubradou J."/>
            <person name="Henrissat B."/>
            <person name="Grigoriev I.V."/>
            <person name="Corradi N."/>
            <person name="Roux C."/>
            <person name="Martin F.M."/>
        </authorList>
    </citation>
    <scope>NUCLEOTIDE SEQUENCE [LARGE SCALE GENOMIC DNA]</scope>
    <source>
        <strain evidence="2 3">DAOM 194757</strain>
    </source>
</reference>
<dbReference type="EMBL" id="QKWP01001716">
    <property type="protein sequence ID" value="RIB07099.1"/>
    <property type="molecule type" value="Genomic_DNA"/>
</dbReference>
<dbReference type="Proteomes" id="UP000266673">
    <property type="component" value="Unassembled WGS sequence"/>
</dbReference>
<gene>
    <name evidence="2" type="ORF">C2G38_2215449</name>
</gene>
<protein>
    <submittedName>
        <fullName evidence="2">Uncharacterized protein</fullName>
    </submittedName>
</protein>
<feature type="region of interest" description="Disordered" evidence="1">
    <location>
        <begin position="1"/>
        <end position="24"/>
    </location>
</feature>
<feature type="compositionally biased region" description="Polar residues" evidence="1">
    <location>
        <begin position="1"/>
        <end position="23"/>
    </location>
</feature>
<dbReference type="AlphaFoldDB" id="A0A397UE81"/>
<dbReference type="OrthoDB" id="2438191at2759"/>
<organism evidence="2 3">
    <name type="scientific">Gigaspora rosea</name>
    <dbReference type="NCBI Taxonomy" id="44941"/>
    <lineage>
        <taxon>Eukaryota</taxon>
        <taxon>Fungi</taxon>
        <taxon>Fungi incertae sedis</taxon>
        <taxon>Mucoromycota</taxon>
        <taxon>Glomeromycotina</taxon>
        <taxon>Glomeromycetes</taxon>
        <taxon>Diversisporales</taxon>
        <taxon>Gigasporaceae</taxon>
        <taxon>Gigaspora</taxon>
    </lineage>
</organism>
<name>A0A397UE81_9GLOM</name>
<sequence length="96" mass="11240">MAIKHSTSSSTKRQNKLPSSQINKKQRISIIIDLTDNTSKEFQKINSSDNEPKEFGTTMMEKLEYEERMLVIAERKEKLKELRISNAIKEYKYGLE</sequence>
<proteinExistence type="predicted"/>
<evidence type="ECO:0000256" key="1">
    <source>
        <dbReference type="SAM" id="MobiDB-lite"/>
    </source>
</evidence>
<accession>A0A397UE81</accession>
<comment type="caution">
    <text evidence="2">The sequence shown here is derived from an EMBL/GenBank/DDBJ whole genome shotgun (WGS) entry which is preliminary data.</text>
</comment>
<evidence type="ECO:0000313" key="2">
    <source>
        <dbReference type="EMBL" id="RIB07099.1"/>
    </source>
</evidence>
<keyword evidence="3" id="KW-1185">Reference proteome</keyword>